<comment type="caution">
    <text evidence="2">The sequence shown here is derived from an EMBL/GenBank/DDBJ whole genome shotgun (WGS) entry which is preliminary data.</text>
</comment>
<dbReference type="OrthoDB" id="677174at2"/>
<protein>
    <submittedName>
        <fullName evidence="2">Inner membrane protein</fullName>
    </submittedName>
</protein>
<evidence type="ECO:0000313" key="2">
    <source>
        <dbReference type="EMBL" id="PFG44664.1"/>
    </source>
</evidence>
<name>A0A2A9F027_9MICO</name>
<dbReference type="InterPro" id="IPR016181">
    <property type="entry name" value="Acyl_CoA_acyltransferase"/>
</dbReference>
<keyword evidence="3" id="KW-1185">Reference proteome</keyword>
<sequence>MAVWLEVFGWVGSILVVWSLTQARVLRFRWMNLAGAVVATAYNAVVGVWPFAAMNAAIAVIDVYWLVRLYREAHDAAVYQVVEVDPDDAYLRHVLRVHAEDVARSYPSFHPDDGPQGRAAFLVVRGDETVGVVVLHEGDDGEARVELDWVTPRFRDFTPGEFVHRSQDLFAAHGFRRVVVVGATERQHEYLGRVGFRPEGDRWVREVGALPR</sequence>
<dbReference type="AlphaFoldDB" id="A0A2A9F027"/>
<evidence type="ECO:0000256" key="1">
    <source>
        <dbReference type="SAM" id="Phobius"/>
    </source>
</evidence>
<dbReference type="EMBL" id="PDJJ01000001">
    <property type="protein sequence ID" value="PFG44664.1"/>
    <property type="molecule type" value="Genomic_DNA"/>
</dbReference>
<proteinExistence type="predicted"/>
<dbReference type="RefSeq" id="WP_098464841.1">
    <property type="nucleotide sequence ID" value="NZ_PDJJ01000001.1"/>
</dbReference>
<gene>
    <name evidence="2" type="ORF">ATJ88_3400</name>
</gene>
<dbReference type="SUPFAM" id="SSF55729">
    <property type="entry name" value="Acyl-CoA N-acyltransferases (Nat)"/>
    <property type="match status" value="1"/>
</dbReference>
<dbReference type="Proteomes" id="UP000224130">
    <property type="component" value="Unassembled WGS sequence"/>
</dbReference>
<keyword evidence="1" id="KW-1133">Transmembrane helix</keyword>
<reference evidence="2 3" key="1">
    <citation type="submission" date="2017-10" db="EMBL/GenBank/DDBJ databases">
        <title>Sequencing the genomes of 1000 actinobacteria strains.</title>
        <authorList>
            <person name="Klenk H.-P."/>
        </authorList>
    </citation>
    <scope>NUCLEOTIDE SEQUENCE [LARGE SCALE GENOMIC DNA]</scope>
    <source>
        <strain evidence="2 3">DSM 21863</strain>
    </source>
</reference>
<accession>A0A2A9F027</accession>
<feature type="transmembrane region" description="Helical" evidence="1">
    <location>
        <begin position="47"/>
        <end position="67"/>
    </location>
</feature>
<keyword evidence="1" id="KW-0472">Membrane</keyword>
<organism evidence="2 3">
    <name type="scientific">Isoptericola jiangsuensis</name>
    <dbReference type="NCBI Taxonomy" id="548579"/>
    <lineage>
        <taxon>Bacteria</taxon>
        <taxon>Bacillati</taxon>
        <taxon>Actinomycetota</taxon>
        <taxon>Actinomycetes</taxon>
        <taxon>Micrococcales</taxon>
        <taxon>Promicromonosporaceae</taxon>
        <taxon>Isoptericola</taxon>
    </lineage>
</organism>
<evidence type="ECO:0000313" key="3">
    <source>
        <dbReference type="Proteomes" id="UP000224130"/>
    </source>
</evidence>
<keyword evidence="1" id="KW-0812">Transmembrane</keyword>